<accession>A0ABR4C051</accession>
<keyword evidence="3 6" id="KW-1133">Transmembrane helix</keyword>
<feature type="transmembrane region" description="Helical" evidence="6">
    <location>
        <begin position="86"/>
        <end position="104"/>
    </location>
</feature>
<evidence type="ECO:0000313" key="8">
    <source>
        <dbReference type="EMBL" id="KAL2062761.1"/>
    </source>
</evidence>
<keyword evidence="4 6" id="KW-0472">Membrane</keyword>
<evidence type="ECO:0000256" key="4">
    <source>
        <dbReference type="ARBA" id="ARBA00023136"/>
    </source>
</evidence>
<dbReference type="Proteomes" id="UP001595075">
    <property type="component" value="Unassembled WGS sequence"/>
</dbReference>
<evidence type="ECO:0000256" key="2">
    <source>
        <dbReference type="ARBA" id="ARBA00022692"/>
    </source>
</evidence>
<feature type="transmembrane region" description="Helical" evidence="6">
    <location>
        <begin position="159"/>
        <end position="183"/>
    </location>
</feature>
<keyword evidence="9" id="KW-1185">Reference proteome</keyword>
<dbReference type="Pfam" id="PF20684">
    <property type="entry name" value="Fung_rhodopsin"/>
    <property type="match status" value="1"/>
</dbReference>
<evidence type="ECO:0000259" key="7">
    <source>
        <dbReference type="Pfam" id="PF20684"/>
    </source>
</evidence>
<feature type="transmembrane region" description="Helical" evidence="6">
    <location>
        <begin position="116"/>
        <end position="139"/>
    </location>
</feature>
<comment type="caution">
    <text evidence="8">The sequence shown here is derived from an EMBL/GenBank/DDBJ whole genome shotgun (WGS) entry which is preliminary data.</text>
</comment>
<reference evidence="8 9" key="1">
    <citation type="journal article" date="2024" name="Commun. Biol.">
        <title>Comparative genomic analysis of thermophilic fungi reveals convergent evolutionary adaptations and gene losses.</title>
        <authorList>
            <person name="Steindorff A.S."/>
            <person name="Aguilar-Pontes M.V."/>
            <person name="Robinson A.J."/>
            <person name="Andreopoulos B."/>
            <person name="LaButti K."/>
            <person name="Kuo A."/>
            <person name="Mondo S."/>
            <person name="Riley R."/>
            <person name="Otillar R."/>
            <person name="Haridas S."/>
            <person name="Lipzen A."/>
            <person name="Grimwood J."/>
            <person name="Schmutz J."/>
            <person name="Clum A."/>
            <person name="Reid I.D."/>
            <person name="Moisan M.C."/>
            <person name="Butler G."/>
            <person name="Nguyen T.T.M."/>
            <person name="Dewar K."/>
            <person name="Conant G."/>
            <person name="Drula E."/>
            <person name="Henrissat B."/>
            <person name="Hansel C."/>
            <person name="Singer S."/>
            <person name="Hutchinson M.I."/>
            <person name="de Vries R.P."/>
            <person name="Natvig D.O."/>
            <person name="Powell A.J."/>
            <person name="Tsang A."/>
            <person name="Grigoriev I.V."/>
        </authorList>
    </citation>
    <scope>NUCLEOTIDE SEQUENCE [LARGE SCALE GENOMIC DNA]</scope>
    <source>
        <strain evidence="8 9">CBS 494.80</strain>
    </source>
</reference>
<organism evidence="8 9">
    <name type="scientific">Oculimacula yallundae</name>
    <dbReference type="NCBI Taxonomy" id="86028"/>
    <lineage>
        <taxon>Eukaryota</taxon>
        <taxon>Fungi</taxon>
        <taxon>Dikarya</taxon>
        <taxon>Ascomycota</taxon>
        <taxon>Pezizomycotina</taxon>
        <taxon>Leotiomycetes</taxon>
        <taxon>Helotiales</taxon>
        <taxon>Ploettnerulaceae</taxon>
        <taxon>Oculimacula</taxon>
    </lineage>
</organism>
<gene>
    <name evidence="8" type="ORF">VTL71DRAFT_5833</name>
</gene>
<feature type="transmembrane region" description="Helical" evidence="6">
    <location>
        <begin position="37"/>
        <end position="60"/>
    </location>
</feature>
<comment type="similarity">
    <text evidence="5">Belongs to the SAT4 family.</text>
</comment>
<feature type="domain" description="Rhodopsin" evidence="7">
    <location>
        <begin position="21"/>
        <end position="252"/>
    </location>
</feature>
<keyword evidence="2 6" id="KW-0812">Transmembrane</keyword>
<sequence>MSSILAGIIVPTVISSCFVVARFYSRRCLSGKWAVDDSLIATSWVVSLGLAVSLCILVTFGPGHSQEPLSSADLRTAKKLAFSNRIVYQFVLCTTKLGICSFYLRIFQDKWSKRFIYALLTFILVSALVVEFAIIFSCMPVKDAWAIGDKNCLLPLPPYIGSTVLNAISDLALMAFVIPKIFVLQISRNQKIYVLSVVCLGFLVVIAGVLNLVSITRINNWGVVNVNTWKSIEVSTGLLCASAPCLQPLIRKLFPALSSSLSSTPGKATARSASGEIRTIRSRRQSMQSHKSAFIPHLKKAFSMKMKTGMEEVKLKTINAKRLSRGTFAYAIRKREDAFQESDWEDLTKGASVENWLGRVQDEEAVKEAAASVALSKGSIDISQIGTRRSGPSSFVSSG</sequence>
<dbReference type="PANTHER" id="PTHR33048:SF108">
    <property type="entry name" value="INTEGRAL MEMBRANE PROTEIN"/>
    <property type="match status" value="1"/>
</dbReference>
<evidence type="ECO:0000256" key="3">
    <source>
        <dbReference type="ARBA" id="ARBA00022989"/>
    </source>
</evidence>
<dbReference type="InterPro" id="IPR049326">
    <property type="entry name" value="Rhodopsin_dom_fungi"/>
</dbReference>
<comment type="subcellular location">
    <subcellularLocation>
        <location evidence="1">Membrane</location>
        <topology evidence="1">Multi-pass membrane protein</topology>
    </subcellularLocation>
</comment>
<feature type="transmembrane region" description="Helical" evidence="6">
    <location>
        <begin position="6"/>
        <end position="25"/>
    </location>
</feature>
<evidence type="ECO:0000256" key="1">
    <source>
        <dbReference type="ARBA" id="ARBA00004141"/>
    </source>
</evidence>
<evidence type="ECO:0000313" key="9">
    <source>
        <dbReference type="Proteomes" id="UP001595075"/>
    </source>
</evidence>
<evidence type="ECO:0000256" key="5">
    <source>
        <dbReference type="ARBA" id="ARBA00038359"/>
    </source>
</evidence>
<proteinExistence type="inferred from homology"/>
<dbReference type="EMBL" id="JAZHXI010000016">
    <property type="protein sequence ID" value="KAL2062761.1"/>
    <property type="molecule type" value="Genomic_DNA"/>
</dbReference>
<dbReference type="PANTHER" id="PTHR33048">
    <property type="entry name" value="PTH11-LIKE INTEGRAL MEMBRANE PROTEIN (AFU_ORTHOLOGUE AFUA_5G11245)"/>
    <property type="match status" value="1"/>
</dbReference>
<name>A0ABR4C051_9HELO</name>
<dbReference type="InterPro" id="IPR052337">
    <property type="entry name" value="SAT4-like"/>
</dbReference>
<evidence type="ECO:0000256" key="6">
    <source>
        <dbReference type="SAM" id="Phobius"/>
    </source>
</evidence>
<protein>
    <recommendedName>
        <fullName evidence="7">Rhodopsin domain-containing protein</fullName>
    </recommendedName>
</protein>
<feature type="transmembrane region" description="Helical" evidence="6">
    <location>
        <begin position="192"/>
        <end position="213"/>
    </location>
</feature>